<keyword evidence="4" id="KW-1185">Reference proteome</keyword>
<protein>
    <submittedName>
        <fullName evidence="3">SRPBCC domain-containing protein</fullName>
    </submittedName>
</protein>
<accession>A0A934PPQ3</accession>
<dbReference type="CDD" id="cd07814">
    <property type="entry name" value="SRPBCC_CalC_Aha1-like"/>
    <property type="match status" value="1"/>
</dbReference>
<dbReference type="AlphaFoldDB" id="A0A934PPQ3"/>
<evidence type="ECO:0000313" key="3">
    <source>
        <dbReference type="EMBL" id="MBK0378453.1"/>
    </source>
</evidence>
<organism evidence="3 4">
    <name type="scientific">Mucilaginibacter segetis</name>
    <dbReference type="NCBI Taxonomy" id="2793071"/>
    <lineage>
        <taxon>Bacteria</taxon>
        <taxon>Pseudomonadati</taxon>
        <taxon>Bacteroidota</taxon>
        <taxon>Sphingobacteriia</taxon>
        <taxon>Sphingobacteriales</taxon>
        <taxon>Sphingobacteriaceae</taxon>
        <taxon>Mucilaginibacter</taxon>
    </lineage>
</organism>
<dbReference type="SUPFAM" id="SSF55961">
    <property type="entry name" value="Bet v1-like"/>
    <property type="match status" value="1"/>
</dbReference>
<reference evidence="3" key="1">
    <citation type="submission" date="2020-12" db="EMBL/GenBank/DDBJ databases">
        <title>Bacterial novel species Mucilaginibacter sp. SD-g isolated from soil.</title>
        <authorList>
            <person name="Jung H.-Y."/>
        </authorList>
    </citation>
    <scope>NUCLEOTIDE SEQUENCE</scope>
    <source>
        <strain evidence="3">SD-g</strain>
    </source>
</reference>
<dbReference type="Pfam" id="PF08327">
    <property type="entry name" value="AHSA1"/>
    <property type="match status" value="1"/>
</dbReference>
<gene>
    <name evidence="3" type="ORF">I5M19_03990</name>
</gene>
<feature type="domain" description="Activator of Hsp90 ATPase homologue 1/2-like C-terminal" evidence="2">
    <location>
        <begin position="26"/>
        <end position="136"/>
    </location>
</feature>
<evidence type="ECO:0000256" key="1">
    <source>
        <dbReference type="ARBA" id="ARBA00006817"/>
    </source>
</evidence>
<dbReference type="Proteomes" id="UP000613193">
    <property type="component" value="Unassembled WGS sequence"/>
</dbReference>
<evidence type="ECO:0000259" key="2">
    <source>
        <dbReference type="Pfam" id="PF08327"/>
    </source>
</evidence>
<evidence type="ECO:0000313" key="4">
    <source>
        <dbReference type="Proteomes" id="UP000613193"/>
    </source>
</evidence>
<comment type="similarity">
    <text evidence="1">Belongs to the AHA1 family.</text>
</comment>
<name>A0A934PPQ3_9SPHI</name>
<dbReference type="RefSeq" id="WP_200064258.1">
    <property type="nucleotide sequence ID" value="NZ_JAEHFW010000001.1"/>
</dbReference>
<dbReference type="EMBL" id="JAEHFW010000001">
    <property type="protein sequence ID" value="MBK0378453.1"/>
    <property type="molecule type" value="Genomic_DNA"/>
</dbReference>
<dbReference type="Gene3D" id="3.30.530.20">
    <property type="match status" value="1"/>
</dbReference>
<proteinExistence type="inferred from homology"/>
<dbReference type="InterPro" id="IPR013538">
    <property type="entry name" value="ASHA1/2-like_C"/>
</dbReference>
<sequence length="144" mass="16395">MKNQDYQTTFTVGNSPNEVYEQINNVPAWWSSVFVGSAATVDDVFKVTFGKTWIELRVTEQVPGKKVRWLVTDCWKDWLENKKEWVDTEIIFDLVPEGTGTRINFEHIGLVPELPCYKGCEGAWAYYLKDSLVKLLTGGKGGPE</sequence>
<dbReference type="InterPro" id="IPR023393">
    <property type="entry name" value="START-like_dom_sf"/>
</dbReference>
<comment type="caution">
    <text evidence="3">The sequence shown here is derived from an EMBL/GenBank/DDBJ whole genome shotgun (WGS) entry which is preliminary data.</text>
</comment>